<accession>A0A4C1ZEX7</accession>
<sequence>MNCSAFIIIKDENKAELATNILYCESTKLQVTLENDALTGWPSIYLDRNILEPSGRQCAWDEINESGAWMHALPPPNYNSFLEYNSLRATVALQLGCNVGEPHLCICGSTVEANS</sequence>
<dbReference type="Proteomes" id="UP000299102">
    <property type="component" value="Unassembled WGS sequence"/>
</dbReference>
<dbReference type="AlphaFoldDB" id="A0A4C1ZEX7"/>
<proteinExistence type="predicted"/>
<gene>
    <name evidence="1" type="ORF">EVAR_62941_1</name>
</gene>
<organism evidence="1 2">
    <name type="scientific">Eumeta variegata</name>
    <name type="common">Bagworm moth</name>
    <name type="synonym">Eumeta japonica</name>
    <dbReference type="NCBI Taxonomy" id="151549"/>
    <lineage>
        <taxon>Eukaryota</taxon>
        <taxon>Metazoa</taxon>
        <taxon>Ecdysozoa</taxon>
        <taxon>Arthropoda</taxon>
        <taxon>Hexapoda</taxon>
        <taxon>Insecta</taxon>
        <taxon>Pterygota</taxon>
        <taxon>Neoptera</taxon>
        <taxon>Endopterygota</taxon>
        <taxon>Lepidoptera</taxon>
        <taxon>Glossata</taxon>
        <taxon>Ditrysia</taxon>
        <taxon>Tineoidea</taxon>
        <taxon>Psychidae</taxon>
        <taxon>Oiketicinae</taxon>
        <taxon>Eumeta</taxon>
    </lineage>
</organism>
<keyword evidence="2" id="KW-1185">Reference proteome</keyword>
<protein>
    <submittedName>
        <fullName evidence="1">Uncharacterized protein</fullName>
    </submittedName>
</protein>
<name>A0A4C1ZEX7_EUMVA</name>
<dbReference type="OrthoDB" id="2016582at2759"/>
<comment type="caution">
    <text evidence="1">The sequence shown here is derived from an EMBL/GenBank/DDBJ whole genome shotgun (WGS) entry which is preliminary data.</text>
</comment>
<evidence type="ECO:0000313" key="2">
    <source>
        <dbReference type="Proteomes" id="UP000299102"/>
    </source>
</evidence>
<dbReference type="EMBL" id="BGZK01001788">
    <property type="protein sequence ID" value="GBP86338.1"/>
    <property type="molecule type" value="Genomic_DNA"/>
</dbReference>
<evidence type="ECO:0000313" key="1">
    <source>
        <dbReference type="EMBL" id="GBP86338.1"/>
    </source>
</evidence>
<reference evidence="1 2" key="1">
    <citation type="journal article" date="2019" name="Commun. Biol.">
        <title>The bagworm genome reveals a unique fibroin gene that provides high tensile strength.</title>
        <authorList>
            <person name="Kono N."/>
            <person name="Nakamura H."/>
            <person name="Ohtoshi R."/>
            <person name="Tomita M."/>
            <person name="Numata K."/>
            <person name="Arakawa K."/>
        </authorList>
    </citation>
    <scope>NUCLEOTIDE SEQUENCE [LARGE SCALE GENOMIC DNA]</scope>
</reference>